<name>A0ACB9Q0A9_BAUVA</name>
<evidence type="ECO:0000313" key="1">
    <source>
        <dbReference type="EMBL" id="KAI4354400.1"/>
    </source>
</evidence>
<dbReference type="EMBL" id="CM039427">
    <property type="protein sequence ID" value="KAI4354400.1"/>
    <property type="molecule type" value="Genomic_DNA"/>
</dbReference>
<keyword evidence="2" id="KW-1185">Reference proteome</keyword>
<sequence>MMQKKKKQRVGEEGKGWVIRKKVQKDQEEERNQDGKGEKRHVWQDLPAQLLELILQRLSIIDYLQCRAVCLSWRIMVASKRCPPTPQFPFVLLFPPKYSDEDYHLLSLSEDRLSTVRTKWPSCVVCAGSVEGWLIMNFIDYCTKDHILHSFTYFLNPVSGARIMLPATSISLLRKPYPKSEITIPCKAVASSIPDFPNCRVATILYCVNTKKQQLALCQVTDKSWTVINVSEGAGCFWDIAFYDDKLYAVTRNSSDLVMVFDLGDPNAVMTKLVMLDPKPVPRVGVRLIYDELAHRTDTERILVVKDNTIDELLLVFHLVDYIVRLDKISREYVLPPQTKGFRVFKLDKRCSQWVEVDNLGDRALFLDKQSSKVIYVTKLNGSVESIKGNCIYFAFNFVCPADPSLARDIGVFSLTDRSIKHISLNPSVQIQAPTLWFTPSLW</sequence>
<evidence type="ECO:0000313" key="2">
    <source>
        <dbReference type="Proteomes" id="UP000828941"/>
    </source>
</evidence>
<organism evidence="1 2">
    <name type="scientific">Bauhinia variegata</name>
    <name type="common">Purple orchid tree</name>
    <name type="synonym">Phanera variegata</name>
    <dbReference type="NCBI Taxonomy" id="167791"/>
    <lineage>
        <taxon>Eukaryota</taxon>
        <taxon>Viridiplantae</taxon>
        <taxon>Streptophyta</taxon>
        <taxon>Embryophyta</taxon>
        <taxon>Tracheophyta</taxon>
        <taxon>Spermatophyta</taxon>
        <taxon>Magnoliopsida</taxon>
        <taxon>eudicotyledons</taxon>
        <taxon>Gunneridae</taxon>
        <taxon>Pentapetalae</taxon>
        <taxon>rosids</taxon>
        <taxon>fabids</taxon>
        <taxon>Fabales</taxon>
        <taxon>Fabaceae</taxon>
        <taxon>Cercidoideae</taxon>
        <taxon>Cercideae</taxon>
        <taxon>Bauhiniinae</taxon>
        <taxon>Bauhinia</taxon>
    </lineage>
</organism>
<gene>
    <name evidence="1" type="ORF">L6164_003265</name>
</gene>
<reference evidence="1 2" key="1">
    <citation type="journal article" date="2022" name="DNA Res.">
        <title>Chromosomal-level genome assembly of the orchid tree Bauhinia variegata (Leguminosae; Cercidoideae) supports the allotetraploid origin hypothesis of Bauhinia.</title>
        <authorList>
            <person name="Zhong Y."/>
            <person name="Chen Y."/>
            <person name="Zheng D."/>
            <person name="Pang J."/>
            <person name="Liu Y."/>
            <person name="Luo S."/>
            <person name="Meng S."/>
            <person name="Qian L."/>
            <person name="Wei D."/>
            <person name="Dai S."/>
            <person name="Zhou R."/>
        </authorList>
    </citation>
    <scope>NUCLEOTIDE SEQUENCE [LARGE SCALE GENOMIC DNA]</scope>
    <source>
        <strain evidence="1">BV-YZ2020</strain>
    </source>
</reference>
<protein>
    <submittedName>
        <fullName evidence="1">Uncharacterized protein</fullName>
    </submittedName>
</protein>
<comment type="caution">
    <text evidence="1">The sequence shown here is derived from an EMBL/GenBank/DDBJ whole genome shotgun (WGS) entry which is preliminary data.</text>
</comment>
<dbReference type="Proteomes" id="UP000828941">
    <property type="component" value="Chromosome 2"/>
</dbReference>
<proteinExistence type="predicted"/>
<accession>A0ACB9Q0A9</accession>